<feature type="transmembrane region" description="Helical" evidence="1">
    <location>
        <begin position="104"/>
        <end position="123"/>
    </location>
</feature>
<keyword evidence="1" id="KW-0472">Membrane</keyword>
<reference evidence="3 4" key="1">
    <citation type="submission" date="2023-03" db="EMBL/GenBank/DDBJ databases">
        <title>Novel Species.</title>
        <authorList>
            <person name="Ma S."/>
        </authorList>
    </citation>
    <scope>NUCLEOTIDE SEQUENCE [LARGE SCALE GENOMIC DNA]</scope>
    <source>
        <strain evidence="3 4">LIND6LT2</strain>
    </source>
</reference>
<dbReference type="SUPFAM" id="SSF56176">
    <property type="entry name" value="FAD-binding/transporter-associated domain-like"/>
    <property type="match status" value="1"/>
</dbReference>
<evidence type="ECO:0000256" key="1">
    <source>
        <dbReference type="SAM" id="Phobius"/>
    </source>
</evidence>
<dbReference type="SMART" id="SM01091">
    <property type="entry name" value="CorC_HlyC"/>
    <property type="match status" value="1"/>
</dbReference>
<accession>A0ABZ2Y3R5</accession>
<organism evidence="3 4">
    <name type="scientific">Defluviitalea saccharophila</name>
    <dbReference type="NCBI Taxonomy" id="879970"/>
    <lineage>
        <taxon>Bacteria</taxon>
        <taxon>Bacillati</taxon>
        <taxon>Bacillota</taxon>
        <taxon>Clostridia</taxon>
        <taxon>Lachnospirales</taxon>
        <taxon>Defluviitaleaceae</taxon>
        <taxon>Defluviitalea</taxon>
    </lineage>
</organism>
<dbReference type="InterPro" id="IPR016169">
    <property type="entry name" value="FAD-bd_PCMH_sub2"/>
</dbReference>
<keyword evidence="1" id="KW-0812">Transmembrane</keyword>
<protein>
    <submittedName>
        <fullName evidence="3">Transporter associated domain-containing protein</fullName>
    </submittedName>
</protein>
<dbReference type="InterPro" id="IPR036318">
    <property type="entry name" value="FAD-bd_PCMH-like_sf"/>
</dbReference>
<dbReference type="Gene3D" id="3.30.465.10">
    <property type="match status" value="1"/>
</dbReference>
<name>A0ABZ2Y3R5_9FIRM</name>
<evidence type="ECO:0000313" key="3">
    <source>
        <dbReference type="EMBL" id="WZL69985.1"/>
    </source>
</evidence>
<sequence>MLKQRLRNKVSTFSSYLEIFISGIILIGIAILSISLFQDLYRIAQSIFTGNIVFSTEEFLSHALQLIIGVEFIKMLAKHTPGSAVEVLLFAVARKLITNHGSMLDLLIGVLAIAILFGVRKYLSSSIYYKSNSGLLVNGGISVMDLNNKMGLNISTDLGHTVAGIITNYAEQHEEKVRPGYEVELSNLKLVVYSMDENLIKQVEIIKKNK</sequence>
<evidence type="ECO:0000259" key="2">
    <source>
        <dbReference type="SMART" id="SM01091"/>
    </source>
</evidence>
<dbReference type="EMBL" id="CP121687">
    <property type="protein sequence ID" value="WZL69985.1"/>
    <property type="molecule type" value="Genomic_DNA"/>
</dbReference>
<evidence type="ECO:0000313" key="4">
    <source>
        <dbReference type="Proteomes" id="UP001486565"/>
    </source>
</evidence>
<dbReference type="Proteomes" id="UP001486565">
    <property type="component" value="Chromosome"/>
</dbReference>
<keyword evidence="4" id="KW-1185">Reference proteome</keyword>
<keyword evidence="1" id="KW-1133">Transmembrane helix</keyword>
<gene>
    <name evidence="3" type="ORF">QBE51_00190</name>
</gene>
<dbReference type="Pfam" id="PF03471">
    <property type="entry name" value="CorC_HlyC"/>
    <property type="match status" value="1"/>
</dbReference>
<feature type="transmembrane region" description="Helical" evidence="1">
    <location>
        <begin position="16"/>
        <end position="37"/>
    </location>
</feature>
<dbReference type="RefSeq" id="WP_341876948.1">
    <property type="nucleotide sequence ID" value="NZ_CP121687.1"/>
</dbReference>
<proteinExistence type="predicted"/>
<feature type="domain" description="Transporter-associated" evidence="2">
    <location>
        <begin position="128"/>
        <end position="209"/>
    </location>
</feature>
<dbReference type="InterPro" id="IPR005170">
    <property type="entry name" value="Transptr-assoc_dom"/>
</dbReference>